<evidence type="ECO:0000256" key="1">
    <source>
        <dbReference type="SAM" id="MobiDB-lite"/>
    </source>
</evidence>
<gene>
    <name evidence="2" type="ORF">SKAU_G00059000</name>
</gene>
<feature type="non-terminal residue" evidence="2">
    <location>
        <position position="1"/>
    </location>
</feature>
<accession>A0A9Q1G5W8</accession>
<comment type="caution">
    <text evidence="2">The sequence shown here is derived from an EMBL/GenBank/DDBJ whole genome shotgun (WGS) entry which is preliminary data.</text>
</comment>
<dbReference type="EMBL" id="JAINUF010000002">
    <property type="protein sequence ID" value="KAJ8375320.1"/>
    <property type="molecule type" value="Genomic_DNA"/>
</dbReference>
<proteinExistence type="predicted"/>
<dbReference type="AlphaFoldDB" id="A0A9Q1G5W8"/>
<feature type="compositionally biased region" description="Polar residues" evidence="1">
    <location>
        <begin position="69"/>
        <end position="89"/>
    </location>
</feature>
<sequence length="114" mass="12494">MGLLRIMMPPKFQLLAMLAFGVTMLFLENQIQKLEESRGKLGLTSDLRTTHAGQQTIILNSTCLRLSGSDSSYTTSEEYNTNSPPTLHSPSPGPDTFTPGLLLSILQPQGNWLS</sequence>
<organism evidence="2 3">
    <name type="scientific">Synaphobranchus kaupii</name>
    <name type="common">Kaup's arrowtooth eel</name>
    <dbReference type="NCBI Taxonomy" id="118154"/>
    <lineage>
        <taxon>Eukaryota</taxon>
        <taxon>Metazoa</taxon>
        <taxon>Chordata</taxon>
        <taxon>Craniata</taxon>
        <taxon>Vertebrata</taxon>
        <taxon>Euteleostomi</taxon>
        <taxon>Actinopterygii</taxon>
        <taxon>Neopterygii</taxon>
        <taxon>Teleostei</taxon>
        <taxon>Anguilliformes</taxon>
        <taxon>Synaphobranchidae</taxon>
        <taxon>Synaphobranchus</taxon>
    </lineage>
</organism>
<dbReference type="Proteomes" id="UP001152622">
    <property type="component" value="Chromosome 2"/>
</dbReference>
<dbReference type="OrthoDB" id="9949327at2759"/>
<evidence type="ECO:0000313" key="2">
    <source>
        <dbReference type="EMBL" id="KAJ8375320.1"/>
    </source>
</evidence>
<feature type="region of interest" description="Disordered" evidence="1">
    <location>
        <begin position="69"/>
        <end position="100"/>
    </location>
</feature>
<keyword evidence="3" id="KW-1185">Reference proteome</keyword>
<reference evidence="2" key="1">
    <citation type="journal article" date="2023" name="Science">
        <title>Genome structures resolve the early diversification of teleost fishes.</title>
        <authorList>
            <person name="Parey E."/>
            <person name="Louis A."/>
            <person name="Montfort J."/>
            <person name="Bouchez O."/>
            <person name="Roques C."/>
            <person name="Iampietro C."/>
            <person name="Lluch J."/>
            <person name="Castinel A."/>
            <person name="Donnadieu C."/>
            <person name="Desvignes T."/>
            <person name="Floi Bucao C."/>
            <person name="Jouanno E."/>
            <person name="Wen M."/>
            <person name="Mejri S."/>
            <person name="Dirks R."/>
            <person name="Jansen H."/>
            <person name="Henkel C."/>
            <person name="Chen W.J."/>
            <person name="Zahm M."/>
            <person name="Cabau C."/>
            <person name="Klopp C."/>
            <person name="Thompson A.W."/>
            <person name="Robinson-Rechavi M."/>
            <person name="Braasch I."/>
            <person name="Lecointre G."/>
            <person name="Bobe J."/>
            <person name="Postlethwait J.H."/>
            <person name="Berthelot C."/>
            <person name="Roest Crollius H."/>
            <person name="Guiguen Y."/>
        </authorList>
    </citation>
    <scope>NUCLEOTIDE SEQUENCE</scope>
    <source>
        <strain evidence="2">WJC10195</strain>
    </source>
</reference>
<protein>
    <submittedName>
        <fullName evidence="2">Uncharacterized protein</fullName>
    </submittedName>
</protein>
<evidence type="ECO:0000313" key="3">
    <source>
        <dbReference type="Proteomes" id="UP001152622"/>
    </source>
</evidence>
<name>A0A9Q1G5W8_SYNKA</name>